<dbReference type="PROSITE" id="PS51257">
    <property type="entry name" value="PROKAR_LIPOPROTEIN"/>
    <property type="match status" value="1"/>
</dbReference>
<gene>
    <name evidence="8" type="ORF">SAMN04490355_102427</name>
</gene>
<dbReference type="PANTHER" id="PTHR30429:SF0">
    <property type="entry name" value="METHIONINE-BINDING LIPOPROTEIN METQ"/>
    <property type="match status" value="1"/>
</dbReference>
<evidence type="ECO:0000256" key="5">
    <source>
        <dbReference type="ARBA" id="ARBA00023139"/>
    </source>
</evidence>
<evidence type="ECO:0000256" key="2">
    <source>
        <dbReference type="ARBA" id="ARBA00008973"/>
    </source>
</evidence>
<evidence type="ECO:0000313" key="8">
    <source>
        <dbReference type="EMBL" id="SFL89235.1"/>
    </source>
</evidence>
<proteinExistence type="inferred from homology"/>
<dbReference type="InterPro" id="IPR004872">
    <property type="entry name" value="Lipoprotein_NlpA"/>
</dbReference>
<keyword evidence="9" id="KW-1185">Reference proteome</keyword>
<dbReference type="AlphaFoldDB" id="A0A1I4LDW7"/>
<dbReference type="STRING" id="1123291.SAMN04490355_102427"/>
<organism evidence="8 9">
    <name type="scientific">Pelosinus propionicus DSM 13327</name>
    <dbReference type="NCBI Taxonomy" id="1123291"/>
    <lineage>
        <taxon>Bacteria</taxon>
        <taxon>Bacillati</taxon>
        <taxon>Bacillota</taxon>
        <taxon>Negativicutes</taxon>
        <taxon>Selenomonadales</taxon>
        <taxon>Sporomusaceae</taxon>
        <taxon>Pelosinus</taxon>
    </lineage>
</organism>
<keyword evidence="5" id="KW-0564">Palmitate</keyword>
<evidence type="ECO:0000256" key="3">
    <source>
        <dbReference type="ARBA" id="ARBA00022729"/>
    </source>
</evidence>
<dbReference type="Pfam" id="PF03180">
    <property type="entry name" value="Lipoprotein_9"/>
    <property type="match status" value="1"/>
</dbReference>
<keyword evidence="4" id="KW-0472">Membrane</keyword>
<evidence type="ECO:0000256" key="1">
    <source>
        <dbReference type="ARBA" id="ARBA00004635"/>
    </source>
</evidence>
<evidence type="ECO:0000256" key="6">
    <source>
        <dbReference type="ARBA" id="ARBA00023288"/>
    </source>
</evidence>
<dbReference type="SUPFAM" id="SSF53850">
    <property type="entry name" value="Periplasmic binding protein-like II"/>
    <property type="match status" value="1"/>
</dbReference>
<name>A0A1I4LDW7_9FIRM</name>
<reference evidence="9" key="1">
    <citation type="submission" date="2016-10" db="EMBL/GenBank/DDBJ databases">
        <authorList>
            <person name="Varghese N."/>
            <person name="Submissions S."/>
        </authorList>
    </citation>
    <scope>NUCLEOTIDE SEQUENCE [LARGE SCALE GENOMIC DNA]</scope>
    <source>
        <strain evidence="9">DSM 13327</strain>
    </source>
</reference>
<dbReference type="GO" id="GO:0016020">
    <property type="term" value="C:membrane"/>
    <property type="evidence" value="ECO:0007669"/>
    <property type="project" value="UniProtKB-SubCell"/>
</dbReference>
<dbReference type="PANTHER" id="PTHR30429">
    <property type="entry name" value="D-METHIONINE-BINDING LIPOPROTEIN METQ"/>
    <property type="match status" value="1"/>
</dbReference>
<accession>A0A1I4LDW7</accession>
<dbReference type="Gene3D" id="3.40.190.10">
    <property type="entry name" value="Periplasmic binding protein-like II"/>
    <property type="match status" value="2"/>
</dbReference>
<evidence type="ECO:0000256" key="4">
    <source>
        <dbReference type="ARBA" id="ARBA00023136"/>
    </source>
</evidence>
<evidence type="ECO:0000256" key="7">
    <source>
        <dbReference type="SAM" id="SignalP"/>
    </source>
</evidence>
<dbReference type="EMBL" id="FOTS01000024">
    <property type="protein sequence ID" value="SFL89235.1"/>
    <property type="molecule type" value="Genomic_DNA"/>
</dbReference>
<feature type="chain" id="PRO_5038353492" evidence="7">
    <location>
        <begin position="28"/>
        <end position="276"/>
    </location>
</feature>
<protein>
    <submittedName>
        <fullName evidence="8">D-methionine transport system substrate-binding protein</fullName>
    </submittedName>
</protein>
<keyword evidence="3 7" id="KW-0732">Signal</keyword>
<dbReference type="Proteomes" id="UP000199520">
    <property type="component" value="Unassembled WGS sequence"/>
</dbReference>
<dbReference type="RefSeq" id="WP_090938253.1">
    <property type="nucleotide sequence ID" value="NZ_FOTS01000024.1"/>
</dbReference>
<dbReference type="OrthoDB" id="2604992at2"/>
<feature type="signal peptide" evidence="7">
    <location>
        <begin position="1"/>
        <end position="27"/>
    </location>
</feature>
<keyword evidence="6" id="KW-0449">Lipoprotein</keyword>
<sequence length="276" mass="30619">MKKYMSFKKIMATVLISSLLVVGLVGCSSSKTTTSEKKEITVAVSPTFKDMANAVKKEFDKDGYVLNVKVFDDNVLPNVALQEGSVDINFFQHGIYLEQFNKNKGTNLAAYDEKGVIKYFMGIYSNKIKSLNELKEGDKVSIPNDPSNRGRALKMLENNGLIKLKQGAEIPTKLDIIENPKKLDFIEMDVLKIVPSINDVQVGCVNSIIAVQGGIDPKSALGLEEDKESQRYAIVVAVKKEQGNEKYAERFTKALKTDGFKSFLAEKYKGAIIPLF</sequence>
<evidence type="ECO:0000313" key="9">
    <source>
        <dbReference type="Proteomes" id="UP000199520"/>
    </source>
</evidence>
<comment type="similarity">
    <text evidence="2">Belongs to the NlpA lipoprotein family.</text>
</comment>
<comment type="subcellular location">
    <subcellularLocation>
        <location evidence="1">Membrane</location>
        <topology evidence="1">Lipid-anchor</topology>
    </subcellularLocation>
</comment>